<gene>
    <name evidence="2" type="ORF">BN2476_930014</name>
</gene>
<proteinExistence type="predicted"/>
<reference evidence="2" key="1">
    <citation type="submission" date="2016-12" db="EMBL/GenBank/DDBJ databases">
        <authorList>
            <person name="Moulin L."/>
        </authorList>
    </citation>
    <scope>NUCLEOTIDE SEQUENCE [LARGE SCALE GENOMIC DNA]</scope>
    <source>
        <strain evidence="2">STM 7183</strain>
    </source>
</reference>
<keyword evidence="3" id="KW-1185">Reference proteome</keyword>
<feature type="region of interest" description="Disordered" evidence="1">
    <location>
        <begin position="1"/>
        <end position="34"/>
    </location>
</feature>
<dbReference type="InterPro" id="IPR047706">
    <property type="entry name" value="BCAM0308-like"/>
</dbReference>
<feature type="compositionally biased region" description="Basic and acidic residues" evidence="1">
    <location>
        <begin position="13"/>
        <end position="27"/>
    </location>
</feature>
<dbReference type="Proteomes" id="UP000195569">
    <property type="component" value="Unassembled WGS sequence"/>
</dbReference>
<comment type="caution">
    <text evidence="2">The sequence shown here is derived from an EMBL/GenBank/DDBJ whole genome shotgun (WGS) entry which is preliminary data.</text>
</comment>
<dbReference type="NCBIfam" id="NF040826">
    <property type="entry name" value="lxa_BCAM0308"/>
    <property type="match status" value="1"/>
</dbReference>
<organism evidence="2 3">
    <name type="scientific">Paraburkholderia piptadeniae</name>
    <dbReference type="NCBI Taxonomy" id="1701573"/>
    <lineage>
        <taxon>Bacteria</taxon>
        <taxon>Pseudomonadati</taxon>
        <taxon>Pseudomonadota</taxon>
        <taxon>Betaproteobacteria</taxon>
        <taxon>Burkholderiales</taxon>
        <taxon>Burkholderiaceae</taxon>
        <taxon>Paraburkholderia</taxon>
    </lineage>
</organism>
<evidence type="ECO:0008006" key="4">
    <source>
        <dbReference type="Google" id="ProtNLM"/>
    </source>
</evidence>
<dbReference type="EMBL" id="CYGY02000093">
    <property type="protein sequence ID" value="SIT50716.1"/>
    <property type="molecule type" value="Genomic_DNA"/>
</dbReference>
<dbReference type="RefSeq" id="WP_087739364.1">
    <property type="nucleotide sequence ID" value="NZ_CYGY02000093.1"/>
</dbReference>
<sequence length="170" mass="18956">MNRTNERTATTRMRRDQQPQAHTDDSYRSPLRMRSGTACSKCGATYENGRWTWHASADKTRQIVCPACRRILDQVPAGELVLAGGYLAPRRDEVLGLLRNEAAGEAQQHPLERIMAVDAQPDQVTVRTTGPHLVRRLGEALTRAHQGQLTISYGDGEGLLRAHWTRSASK</sequence>
<protein>
    <recommendedName>
        <fullName evidence="4">Glutamyl-tRNA amidotransferase</fullName>
    </recommendedName>
</protein>
<dbReference type="OrthoDB" id="9785278at2"/>
<evidence type="ECO:0000256" key="1">
    <source>
        <dbReference type="SAM" id="MobiDB-lite"/>
    </source>
</evidence>
<evidence type="ECO:0000313" key="3">
    <source>
        <dbReference type="Proteomes" id="UP000195569"/>
    </source>
</evidence>
<dbReference type="AlphaFoldDB" id="A0A1N7STB7"/>
<accession>A0A1N7STB7</accession>
<evidence type="ECO:0000313" key="2">
    <source>
        <dbReference type="EMBL" id="SIT50716.1"/>
    </source>
</evidence>
<name>A0A1N7STB7_9BURK</name>